<accession>A0A6G0Y173</accession>
<reference evidence="2 3" key="1">
    <citation type="submission" date="2019-08" db="EMBL/GenBank/DDBJ databases">
        <title>Whole genome of Aphis craccivora.</title>
        <authorList>
            <person name="Voronova N.V."/>
            <person name="Shulinski R.S."/>
            <person name="Bandarenka Y.V."/>
            <person name="Zhorov D.G."/>
            <person name="Warner D."/>
        </authorList>
    </citation>
    <scope>NUCLEOTIDE SEQUENCE [LARGE SCALE GENOMIC DNA]</scope>
    <source>
        <strain evidence="2">180601</strain>
        <tissue evidence="2">Whole Body</tissue>
    </source>
</reference>
<keyword evidence="1" id="KW-1133">Transmembrane helix</keyword>
<gene>
    <name evidence="2" type="ORF">FWK35_00011665</name>
</gene>
<comment type="caution">
    <text evidence="2">The sequence shown here is derived from an EMBL/GenBank/DDBJ whole genome shotgun (WGS) entry which is preliminary data.</text>
</comment>
<keyword evidence="3" id="KW-1185">Reference proteome</keyword>
<protein>
    <submittedName>
        <fullName evidence="2">ATP-dependent DNA helicase</fullName>
    </submittedName>
</protein>
<keyword evidence="1" id="KW-0472">Membrane</keyword>
<feature type="transmembrane region" description="Helical" evidence="1">
    <location>
        <begin position="126"/>
        <end position="145"/>
    </location>
</feature>
<name>A0A6G0Y173_APHCR</name>
<keyword evidence="2" id="KW-0378">Hydrolase</keyword>
<evidence type="ECO:0000256" key="1">
    <source>
        <dbReference type="SAM" id="Phobius"/>
    </source>
</evidence>
<keyword evidence="2" id="KW-0547">Nucleotide-binding</keyword>
<proteinExistence type="predicted"/>
<dbReference type="GO" id="GO:0004386">
    <property type="term" value="F:helicase activity"/>
    <property type="evidence" value="ECO:0007669"/>
    <property type="project" value="UniProtKB-KW"/>
</dbReference>
<keyword evidence="1" id="KW-0812">Transmembrane</keyword>
<dbReference type="Proteomes" id="UP000478052">
    <property type="component" value="Unassembled WGS sequence"/>
</dbReference>
<dbReference type="EMBL" id="VUJU01006869">
    <property type="protein sequence ID" value="KAF0747375.1"/>
    <property type="molecule type" value="Genomic_DNA"/>
</dbReference>
<sequence length="147" mass="16878">MPVERVTKKTHNRLEAIEVYIENITYIGIYYSPNCFHLDDLTTDYGTSVDNVISNVEISALLYESLIIHNQIEEVIGNNLIEPNIIIVNALVKSKNARNNNNFDGIEFSQFDNGYLKQLKQKLNRLRSSIILTLMIMNSFMLTVIHS</sequence>
<dbReference type="AlphaFoldDB" id="A0A6G0Y173"/>
<evidence type="ECO:0000313" key="3">
    <source>
        <dbReference type="Proteomes" id="UP000478052"/>
    </source>
</evidence>
<organism evidence="2 3">
    <name type="scientific">Aphis craccivora</name>
    <name type="common">Cowpea aphid</name>
    <dbReference type="NCBI Taxonomy" id="307492"/>
    <lineage>
        <taxon>Eukaryota</taxon>
        <taxon>Metazoa</taxon>
        <taxon>Ecdysozoa</taxon>
        <taxon>Arthropoda</taxon>
        <taxon>Hexapoda</taxon>
        <taxon>Insecta</taxon>
        <taxon>Pterygota</taxon>
        <taxon>Neoptera</taxon>
        <taxon>Paraneoptera</taxon>
        <taxon>Hemiptera</taxon>
        <taxon>Sternorrhyncha</taxon>
        <taxon>Aphidomorpha</taxon>
        <taxon>Aphidoidea</taxon>
        <taxon>Aphididae</taxon>
        <taxon>Aphidini</taxon>
        <taxon>Aphis</taxon>
        <taxon>Aphis</taxon>
    </lineage>
</organism>
<evidence type="ECO:0000313" key="2">
    <source>
        <dbReference type="EMBL" id="KAF0747375.1"/>
    </source>
</evidence>
<keyword evidence="2" id="KW-0347">Helicase</keyword>
<keyword evidence="2" id="KW-0067">ATP-binding</keyword>